<feature type="compositionally biased region" description="Basic and acidic residues" evidence="1">
    <location>
        <begin position="70"/>
        <end position="85"/>
    </location>
</feature>
<keyword evidence="3" id="KW-1185">Reference proteome</keyword>
<reference evidence="4" key="1">
    <citation type="submission" date="2016-06" db="UniProtKB">
        <authorList>
            <consortium name="WormBaseParasite"/>
        </authorList>
    </citation>
    <scope>IDENTIFICATION</scope>
</reference>
<evidence type="ECO:0000313" key="4">
    <source>
        <dbReference type="WBParaSite" id="ECPE_0001240501-mRNA-1"/>
    </source>
</evidence>
<protein>
    <submittedName>
        <fullName evidence="4">ATP synthase-coupling factor 6, mitochondrial</fullName>
    </submittedName>
</protein>
<name>A0A183AZI4_9TREM</name>
<accession>A0A183AZI4</accession>
<evidence type="ECO:0000313" key="2">
    <source>
        <dbReference type="EMBL" id="VDP89641.1"/>
    </source>
</evidence>
<gene>
    <name evidence="2" type="ORF">ECPE_LOCUS12369</name>
</gene>
<dbReference type="AlphaFoldDB" id="A0A183AZI4"/>
<organism evidence="4">
    <name type="scientific">Echinostoma caproni</name>
    <dbReference type="NCBI Taxonomy" id="27848"/>
    <lineage>
        <taxon>Eukaryota</taxon>
        <taxon>Metazoa</taxon>
        <taxon>Spiralia</taxon>
        <taxon>Lophotrochozoa</taxon>
        <taxon>Platyhelminthes</taxon>
        <taxon>Trematoda</taxon>
        <taxon>Digenea</taxon>
        <taxon>Plagiorchiida</taxon>
        <taxon>Echinostomata</taxon>
        <taxon>Echinostomatoidea</taxon>
        <taxon>Echinostomatidae</taxon>
        <taxon>Echinostoma</taxon>
    </lineage>
</organism>
<evidence type="ECO:0000256" key="1">
    <source>
        <dbReference type="SAM" id="MobiDB-lite"/>
    </source>
</evidence>
<dbReference type="Proteomes" id="UP000272942">
    <property type="component" value="Unassembled WGS sequence"/>
</dbReference>
<dbReference type="OrthoDB" id="2015098at2759"/>
<reference evidence="2 3" key="2">
    <citation type="submission" date="2018-11" db="EMBL/GenBank/DDBJ databases">
        <authorList>
            <consortium name="Pathogen Informatics"/>
        </authorList>
    </citation>
    <scope>NUCLEOTIDE SEQUENCE [LARGE SCALE GENOMIC DNA]</scope>
    <source>
        <strain evidence="2 3">Egypt</strain>
    </source>
</reference>
<sequence>MGNIVTVCRVIRQKLFLPPPSVVRFQLSRKYSFAKPQIDSVELAELRRKYNFDHDNTAEQTKKTNTTNGPKDEEVFVPKEGKKTA</sequence>
<evidence type="ECO:0000313" key="3">
    <source>
        <dbReference type="Proteomes" id="UP000272942"/>
    </source>
</evidence>
<dbReference type="EMBL" id="UZAN01052712">
    <property type="protein sequence ID" value="VDP89641.1"/>
    <property type="molecule type" value="Genomic_DNA"/>
</dbReference>
<dbReference type="WBParaSite" id="ECPE_0001240501-mRNA-1">
    <property type="protein sequence ID" value="ECPE_0001240501-mRNA-1"/>
    <property type="gene ID" value="ECPE_0001240501"/>
</dbReference>
<proteinExistence type="predicted"/>
<feature type="region of interest" description="Disordered" evidence="1">
    <location>
        <begin position="54"/>
        <end position="85"/>
    </location>
</feature>